<dbReference type="STRING" id="283909.R7UDF8"/>
<feature type="region of interest" description="Disordered" evidence="1">
    <location>
        <begin position="193"/>
        <end position="228"/>
    </location>
</feature>
<dbReference type="AlphaFoldDB" id="R7UDF8"/>
<evidence type="ECO:0000313" key="3">
    <source>
        <dbReference type="EnsemblMetazoa" id="CapteP196584"/>
    </source>
</evidence>
<proteinExistence type="predicted"/>
<evidence type="ECO:0000256" key="1">
    <source>
        <dbReference type="SAM" id="MobiDB-lite"/>
    </source>
</evidence>
<dbReference type="PANTHER" id="PTHR31025">
    <property type="entry name" value="SI:CH211-196P9.1-RELATED"/>
    <property type="match status" value="1"/>
</dbReference>
<reference evidence="2 4" key="2">
    <citation type="journal article" date="2013" name="Nature">
        <title>Insights into bilaterian evolution from three spiralian genomes.</title>
        <authorList>
            <person name="Simakov O."/>
            <person name="Marletaz F."/>
            <person name="Cho S.J."/>
            <person name="Edsinger-Gonzales E."/>
            <person name="Havlak P."/>
            <person name="Hellsten U."/>
            <person name="Kuo D.H."/>
            <person name="Larsson T."/>
            <person name="Lv J."/>
            <person name="Arendt D."/>
            <person name="Savage R."/>
            <person name="Osoegawa K."/>
            <person name="de Jong P."/>
            <person name="Grimwood J."/>
            <person name="Chapman J.A."/>
            <person name="Shapiro H."/>
            <person name="Aerts A."/>
            <person name="Otillar R.P."/>
            <person name="Terry A.Y."/>
            <person name="Boore J.L."/>
            <person name="Grigoriev I.V."/>
            <person name="Lindberg D.R."/>
            <person name="Seaver E.C."/>
            <person name="Weisblat D.A."/>
            <person name="Putnam N.H."/>
            <person name="Rokhsar D.S."/>
        </authorList>
    </citation>
    <scope>NUCLEOTIDE SEQUENCE</scope>
    <source>
        <strain evidence="2 4">I ESC-2004</strain>
    </source>
</reference>
<name>R7UDF8_CAPTE</name>
<organism evidence="2">
    <name type="scientific">Capitella teleta</name>
    <name type="common">Polychaete worm</name>
    <dbReference type="NCBI Taxonomy" id="283909"/>
    <lineage>
        <taxon>Eukaryota</taxon>
        <taxon>Metazoa</taxon>
        <taxon>Spiralia</taxon>
        <taxon>Lophotrochozoa</taxon>
        <taxon>Annelida</taxon>
        <taxon>Polychaeta</taxon>
        <taxon>Sedentaria</taxon>
        <taxon>Scolecida</taxon>
        <taxon>Capitellidae</taxon>
        <taxon>Capitella</taxon>
    </lineage>
</organism>
<dbReference type="Proteomes" id="UP000014760">
    <property type="component" value="Unassembled WGS sequence"/>
</dbReference>
<keyword evidence="4" id="KW-1185">Reference proteome</keyword>
<dbReference type="EMBL" id="AMQN01009097">
    <property type="status" value="NOT_ANNOTATED_CDS"/>
    <property type="molecule type" value="Genomic_DNA"/>
</dbReference>
<protein>
    <submittedName>
        <fullName evidence="2 3">Uncharacterized protein</fullName>
    </submittedName>
</protein>
<accession>R7UDF8</accession>
<dbReference type="EnsemblMetazoa" id="CapteT196584">
    <property type="protein sequence ID" value="CapteP196584"/>
    <property type="gene ID" value="CapteG196584"/>
</dbReference>
<gene>
    <name evidence="2" type="ORF">CAPTEDRAFT_196584</name>
</gene>
<sequence>MKFLVEFGESREQDSPQVCTSLRADIKFLFGIRGLEDITLQRWDPEWEAFVNLKDGETLPDKAKLKCFIPLVHAAEKPAMTESTDSCILHTPPSFSVSSHSSDPKLLFNVVEARMSQRLKDTLVSGVLTEWAPKHELINLVSDVLYSIDKYPTKFVKNELIEEIINRYPCLRNKIGDPCQAWKMKIDNGLKQMRSKDRTLSTPRQKKRKALDFASPVRGEGASQLPPYDETLIEQQQQLMVRELKRGHPDEEKLQLLMQETYPHRRDVIFKEGTFK</sequence>
<evidence type="ECO:0000313" key="4">
    <source>
        <dbReference type="Proteomes" id="UP000014760"/>
    </source>
</evidence>
<reference evidence="3" key="3">
    <citation type="submission" date="2015-06" db="UniProtKB">
        <authorList>
            <consortium name="EnsemblMetazoa"/>
        </authorList>
    </citation>
    <scope>IDENTIFICATION</scope>
</reference>
<evidence type="ECO:0000313" key="2">
    <source>
        <dbReference type="EMBL" id="ELU01828.1"/>
    </source>
</evidence>
<dbReference type="HOGENOM" id="CLU_1009167_0_0_1"/>
<dbReference type="PANTHER" id="PTHR31025:SF9">
    <property type="entry name" value="SI:DKEY-286J15.1"/>
    <property type="match status" value="1"/>
</dbReference>
<dbReference type="EMBL" id="KB304599">
    <property type="protein sequence ID" value="ELU01828.1"/>
    <property type="molecule type" value="Genomic_DNA"/>
</dbReference>
<reference evidence="4" key="1">
    <citation type="submission" date="2012-12" db="EMBL/GenBank/DDBJ databases">
        <authorList>
            <person name="Hellsten U."/>
            <person name="Grimwood J."/>
            <person name="Chapman J.A."/>
            <person name="Shapiro H."/>
            <person name="Aerts A."/>
            <person name="Otillar R.P."/>
            <person name="Terry A.Y."/>
            <person name="Boore J.L."/>
            <person name="Simakov O."/>
            <person name="Marletaz F."/>
            <person name="Cho S.-J."/>
            <person name="Edsinger-Gonzales E."/>
            <person name="Havlak P."/>
            <person name="Kuo D.-H."/>
            <person name="Larsson T."/>
            <person name="Lv J."/>
            <person name="Arendt D."/>
            <person name="Savage R."/>
            <person name="Osoegawa K."/>
            <person name="de Jong P."/>
            <person name="Lindberg D.R."/>
            <person name="Seaver E.C."/>
            <person name="Weisblat D.A."/>
            <person name="Putnam N.H."/>
            <person name="Grigoriev I.V."/>
            <person name="Rokhsar D.S."/>
        </authorList>
    </citation>
    <scope>NUCLEOTIDE SEQUENCE</scope>
    <source>
        <strain evidence="4">I ESC-2004</strain>
    </source>
</reference>